<proteinExistence type="predicted"/>
<evidence type="ECO:0000313" key="2">
    <source>
        <dbReference type="EMBL" id="HAE4190968.1"/>
    </source>
</evidence>
<comment type="caution">
    <text evidence="2">The sequence shown here is derived from an EMBL/GenBank/DDBJ whole genome shotgun (WGS) entry which is preliminary data.</text>
</comment>
<dbReference type="EMBL" id="DAARWD010000024">
    <property type="protein sequence ID" value="HAE4190968.1"/>
    <property type="molecule type" value="Genomic_DNA"/>
</dbReference>
<feature type="transmembrane region" description="Helical" evidence="1">
    <location>
        <begin position="17"/>
        <end position="37"/>
    </location>
</feature>
<keyword evidence="1" id="KW-0472">Membrane</keyword>
<evidence type="ECO:0000256" key="1">
    <source>
        <dbReference type="SAM" id="Phobius"/>
    </source>
</evidence>
<reference evidence="2" key="1">
    <citation type="journal article" date="2018" name="Genome Biol.">
        <title>SKESA: strategic k-mer extension for scrupulous assemblies.</title>
        <authorList>
            <person name="Souvorov A."/>
            <person name="Agarwala R."/>
            <person name="Lipman D.J."/>
        </authorList>
    </citation>
    <scope>NUCLEOTIDE SEQUENCE</scope>
    <source>
        <strain evidence="2">23-88</strain>
    </source>
</reference>
<protein>
    <submittedName>
        <fullName evidence="2">Uncharacterized protein</fullName>
    </submittedName>
</protein>
<sequence>MFSVYCEKMNQAGLDPAWIGVLGVLIGAVIGFTSSYYTQKWQHKNNLEIEHNKTISKLYADFTMSDLFKYIDLEVDYIQQLYYEAVRGSFTNDLDNGKHREQLTKHKAMLKMFGDEELIKSFDKLLNIRVYFHSREYLDDKGLFKYDPTILLDQAAALAGEIKVAMFQHCSIKQ</sequence>
<name>A0A730WE62_SALHO</name>
<gene>
    <name evidence="2" type="ORF">GND90_004004</name>
</gene>
<accession>A0A730WE62</accession>
<keyword evidence="1" id="KW-1133">Transmembrane helix</keyword>
<reference evidence="2" key="2">
    <citation type="submission" date="2018-07" db="EMBL/GenBank/DDBJ databases">
        <authorList>
            <consortium name="NCBI Pathogen Detection Project"/>
        </authorList>
    </citation>
    <scope>NUCLEOTIDE SEQUENCE</scope>
    <source>
        <strain evidence="2">23-88</strain>
    </source>
</reference>
<dbReference type="AlphaFoldDB" id="A0A730WE62"/>
<organism evidence="2">
    <name type="scientific">Salmonella enterica subsp. houtenae serovar 1,40:z4,z32:-</name>
    <dbReference type="NCBI Taxonomy" id="1967604"/>
    <lineage>
        <taxon>Bacteria</taxon>
        <taxon>Pseudomonadati</taxon>
        <taxon>Pseudomonadota</taxon>
        <taxon>Gammaproteobacteria</taxon>
        <taxon>Enterobacterales</taxon>
        <taxon>Enterobacteriaceae</taxon>
        <taxon>Salmonella</taxon>
    </lineage>
</organism>
<keyword evidence="1" id="KW-0812">Transmembrane</keyword>